<feature type="region of interest" description="Disordered" evidence="1">
    <location>
        <begin position="1"/>
        <end position="30"/>
    </location>
</feature>
<evidence type="ECO:0000313" key="3">
    <source>
        <dbReference type="Proteomes" id="UP000324222"/>
    </source>
</evidence>
<evidence type="ECO:0000313" key="2">
    <source>
        <dbReference type="EMBL" id="MPC39868.1"/>
    </source>
</evidence>
<protein>
    <submittedName>
        <fullName evidence="2">Uncharacterized protein</fullName>
    </submittedName>
</protein>
<dbReference type="EMBL" id="VSRR010004502">
    <property type="protein sequence ID" value="MPC39868.1"/>
    <property type="molecule type" value="Genomic_DNA"/>
</dbReference>
<reference evidence="2 3" key="1">
    <citation type="submission" date="2019-05" db="EMBL/GenBank/DDBJ databases">
        <title>Another draft genome of Portunus trituberculatus and its Hox gene families provides insights of decapod evolution.</title>
        <authorList>
            <person name="Jeong J.-H."/>
            <person name="Song I."/>
            <person name="Kim S."/>
            <person name="Choi T."/>
            <person name="Kim D."/>
            <person name="Ryu S."/>
            <person name="Kim W."/>
        </authorList>
    </citation>
    <scope>NUCLEOTIDE SEQUENCE [LARGE SCALE GENOMIC DNA]</scope>
    <source>
        <tissue evidence="2">Muscle</tissue>
    </source>
</reference>
<sequence length="99" mass="10732">MFESSGGVEQNFRIRPLGRQHIKRTHKGQRNNCECGQGVLLLFQYRKPGPGSRRPTRSKNSTASGPGVVSLLEVLSSDEGKQHPPQGSSTITTTAVTSL</sequence>
<proteinExistence type="predicted"/>
<gene>
    <name evidence="2" type="ORF">E2C01_033418</name>
</gene>
<evidence type="ECO:0000256" key="1">
    <source>
        <dbReference type="SAM" id="MobiDB-lite"/>
    </source>
</evidence>
<feature type="compositionally biased region" description="Polar residues" evidence="1">
    <location>
        <begin position="85"/>
        <end position="99"/>
    </location>
</feature>
<feature type="region of interest" description="Disordered" evidence="1">
    <location>
        <begin position="46"/>
        <end position="99"/>
    </location>
</feature>
<accession>A0A5B7F408</accession>
<organism evidence="2 3">
    <name type="scientific">Portunus trituberculatus</name>
    <name type="common">Swimming crab</name>
    <name type="synonym">Neptunus trituberculatus</name>
    <dbReference type="NCBI Taxonomy" id="210409"/>
    <lineage>
        <taxon>Eukaryota</taxon>
        <taxon>Metazoa</taxon>
        <taxon>Ecdysozoa</taxon>
        <taxon>Arthropoda</taxon>
        <taxon>Crustacea</taxon>
        <taxon>Multicrustacea</taxon>
        <taxon>Malacostraca</taxon>
        <taxon>Eumalacostraca</taxon>
        <taxon>Eucarida</taxon>
        <taxon>Decapoda</taxon>
        <taxon>Pleocyemata</taxon>
        <taxon>Brachyura</taxon>
        <taxon>Eubrachyura</taxon>
        <taxon>Portunoidea</taxon>
        <taxon>Portunidae</taxon>
        <taxon>Portuninae</taxon>
        <taxon>Portunus</taxon>
    </lineage>
</organism>
<name>A0A5B7F408_PORTR</name>
<keyword evidence="3" id="KW-1185">Reference proteome</keyword>
<feature type="compositionally biased region" description="Basic residues" evidence="1">
    <location>
        <begin position="16"/>
        <end position="29"/>
    </location>
</feature>
<dbReference type="AlphaFoldDB" id="A0A5B7F408"/>
<comment type="caution">
    <text evidence="2">The sequence shown here is derived from an EMBL/GenBank/DDBJ whole genome shotgun (WGS) entry which is preliminary data.</text>
</comment>
<dbReference type="Proteomes" id="UP000324222">
    <property type="component" value="Unassembled WGS sequence"/>
</dbReference>